<proteinExistence type="predicted"/>
<dbReference type="RefSeq" id="WP_012198829.1">
    <property type="nucleotide sequence ID" value="NC_010001.1"/>
</dbReference>
<evidence type="ECO:0000313" key="2">
    <source>
        <dbReference type="Proteomes" id="UP000000370"/>
    </source>
</evidence>
<name>A9KKL3_LACP7</name>
<organism evidence="1 2">
    <name type="scientific">Lachnoclostridium phytofermentans (strain ATCC 700394 / DSM 18823 / ISDg)</name>
    <name type="common">Clostridium phytofermentans</name>
    <dbReference type="NCBI Taxonomy" id="357809"/>
    <lineage>
        <taxon>Bacteria</taxon>
        <taxon>Bacillati</taxon>
        <taxon>Bacillota</taxon>
        <taxon>Clostridia</taxon>
        <taxon>Lachnospirales</taxon>
        <taxon>Lachnospiraceae</taxon>
    </lineage>
</organism>
<dbReference type="STRING" id="357809.Cphy_0797"/>
<reference evidence="2" key="1">
    <citation type="submission" date="2007-11" db="EMBL/GenBank/DDBJ databases">
        <title>Complete genome sequence of Clostridium phytofermentans ISDg.</title>
        <authorList>
            <person name="Leschine S.B."/>
            <person name="Warnick T.A."/>
            <person name="Blanchard J.L."/>
            <person name="Schnell D.J."/>
            <person name="Petit E.L."/>
            <person name="LaTouf W.G."/>
            <person name="Copeland A."/>
            <person name="Lucas S."/>
            <person name="Lapidus A."/>
            <person name="Barry K."/>
            <person name="Glavina del Rio T."/>
            <person name="Dalin E."/>
            <person name="Tice H."/>
            <person name="Pitluck S."/>
            <person name="Kiss H."/>
            <person name="Brettin T."/>
            <person name="Bruce D."/>
            <person name="Detter J.C."/>
            <person name="Han C."/>
            <person name="Kuske C."/>
            <person name="Schmutz J."/>
            <person name="Larimer F."/>
            <person name="Land M."/>
            <person name="Hauser L."/>
            <person name="Kyrpides N."/>
            <person name="Kim E.A."/>
            <person name="Richardson P."/>
        </authorList>
    </citation>
    <scope>NUCLEOTIDE SEQUENCE [LARGE SCALE GENOMIC DNA]</scope>
    <source>
        <strain evidence="2">ATCC 700394 / DSM 18823 / ISDg</strain>
    </source>
</reference>
<accession>A9KKL3</accession>
<dbReference type="Proteomes" id="UP000000370">
    <property type="component" value="Chromosome"/>
</dbReference>
<keyword evidence="2" id="KW-1185">Reference proteome</keyword>
<dbReference type="EMBL" id="CP000885">
    <property type="protein sequence ID" value="ABX41184.1"/>
    <property type="molecule type" value="Genomic_DNA"/>
</dbReference>
<sequence length="125" mass="14266">MAGITRTMDILVDFADTILYIAKDITCTVPEDEHVPIIWHVSEFLSVQDNGYRKYTVDKNTKVDTGTWRYNPEQGFFPNPDSYTPMDTEKEIMNIVRCLADMQVEKAESELEIDGRLSSIELGLA</sequence>
<evidence type="ECO:0000313" key="1">
    <source>
        <dbReference type="EMBL" id="ABX41184.1"/>
    </source>
</evidence>
<dbReference type="KEGG" id="cpy:Cphy_0797"/>
<gene>
    <name evidence="1" type="ordered locus">Cphy_0797</name>
</gene>
<dbReference type="AlphaFoldDB" id="A9KKL3"/>
<dbReference type="HOGENOM" id="CLU_1988785_0_0_9"/>
<protein>
    <submittedName>
        <fullName evidence="1">Uncharacterized protein</fullName>
    </submittedName>
</protein>